<keyword evidence="1" id="KW-1133">Transmembrane helix</keyword>
<feature type="transmembrane region" description="Helical" evidence="1">
    <location>
        <begin position="62"/>
        <end position="89"/>
    </location>
</feature>
<feature type="transmembrane region" description="Helical" evidence="1">
    <location>
        <begin position="101"/>
        <end position="118"/>
    </location>
</feature>
<gene>
    <name evidence="2" type="ORF">A3H70_00780</name>
</gene>
<evidence type="ECO:0000313" key="2">
    <source>
        <dbReference type="EMBL" id="OGY92577.1"/>
    </source>
</evidence>
<dbReference type="AlphaFoldDB" id="A0A1G2BWL8"/>
<dbReference type="Proteomes" id="UP000178109">
    <property type="component" value="Unassembled WGS sequence"/>
</dbReference>
<protein>
    <submittedName>
        <fullName evidence="2">Uncharacterized protein</fullName>
    </submittedName>
</protein>
<evidence type="ECO:0000313" key="3">
    <source>
        <dbReference type="Proteomes" id="UP000178109"/>
    </source>
</evidence>
<evidence type="ECO:0000256" key="1">
    <source>
        <dbReference type="SAM" id="Phobius"/>
    </source>
</evidence>
<proteinExistence type="predicted"/>
<accession>A0A1G2BWL8</accession>
<name>A0A1G2BWL8_9BACT</name>
<comment type="caution">
    <text evidence="2">The sequence shown here is derived from an EMBL/GenBank/DDBJ whole genome shotgun (WGS) entry which is preliminary data.</text>
</comment>
<reference evidence="2 3" key="1">
    <citation type="journal article" date="2016" name="Nat. Commun.">
        <title>Thousands of microbial genomes shed light on interconnected biogeochemical processes in an aquifer system.</title>
        <authorList>
            <person name="Anantharaman K."/>
            <person name="Brown C.T."/>
            <person name="Hug L.A."/>
            <person name="Sharon I."/>
            <person name="Castelle C.J."/>
            <person name="Probst A.J."/>
            <person name="Thomas B.C."/>
            <person name="Singh A."/>
            <person name="Wilkins M.J."/>
            <person name="Karaoz U."/>
            <person name="Brodie E.L."/>
            <person name="Williams K.H."/>
            <person name="Hubbard S.S."/>
            <person name="Banfield J.F."/>
        </authorList>
    </citation>
    <scope>NUCLEOTIDE SEQUENCE [LARGE SCALE GENOMIC DNA]</scope>
</reference>
<keyword evidence="1" id="KW-0472">Membrane</keyword>
<dbReference type="EMBL" id="MHKO01000019">
    <property type="protein sequence ID" value="OGY92577.1"/>
    <property type="molecule type" value="Genomic_DNA"/>
</dbReference>
<dbReference type="STRING" id="1798553.A3H70_00780"/>
<organism evidence="2 3">
    <name type="scientific">Candidatus Komeilibacteria bacterium RIFCSPLOWO2_02_FULL_48_11</name>
    <dbReference type="NCBI Taxonomy" id="1798553"/>
    <lineage>
        <taxon>Bacteria</taxon>
        <taxon>Candidatus Komeiliibacteriota</taxon>
    </lineage>
</organism>
<keyword evidence="1" id="KW-0812">Transmembrane</keyword>
<feature type="transmembrane region" description="Helical" evidence="1">
    <location>
        <begin position="21"/>
        <end position="42"/>
    </location>
</feature>
<sequence>MSEKKESIWKFYFQTRWQTVLTTHFLITAVFLCFFFFGNIWNAAKFALATLMSSADMLGLEFALWGILFEIAVVIPFLVSFYSIFLLPLIWRSGYRISQKLLLTVLMLIVAPMLIIITDQLARFALQSDALREFVNLHKIV</sequence>